<gene>
    <name evidence="1" type="ORF">ABT322_14040</name>
</gene>
<protein>
    <submittedName>
        <fullName evidence="1">Uncharacterized protein</fullName>
    </submittedName>
</protein>
<dbReference type="Gene3D" id="3.40.47.10">
    <property type="match status" value="1"/>
</dbReference>
<dbReference type="PANTHER" id="PTHR34069:SF2">
    <property type="entry name" value="BETA-KETOACYL-[ACYL-CARRIER-PROTEIN] SYNTHASE III"/>
    <property type="match status" value="1"/>
</dbReference>
<reference evidence="1 2" key="1">
    <citation type="submission" date="2024-06" db="EMBL/GenBank/DDBJ databases">
        <title>The Natural Products Discovery Center: Release of the First 8490 Sequenced Strains for Exploring Actinobacteria Biosynthetic Diversity.</title>
        <authorList>
            <person name="Kalkreuter E."/>
            <person name="Kautsar S.A."/>
            <person name="Yang D."/>
            <person name="Bader C.D."/>
            <person name="Teijaro C.N."/>
            <person name="Fluegel L."/>
            <person name="Davis C.M."/>
            <person name="Simpson J.R."/>
            <person name="Lauterbach L."/>
            <person name="Steele A.D."/>
            <person name="Gui C."/>
            <person name="Meng S."/>
            <person name="Li G."/>
            <person name="Viehrig K."/>
            <person name="Ye F."/>
            <person name="Su P."/>
            <person name="Kiefer A.F."/>
            <person name="Nichols A."/>
            <person name="Cepeda A.J."/>
            <person name="Yan W."/>
            <person name="Fan B."/>
            <person name="Jiang Y."/>
            <person name="Adhikari A."/>
            <person name="Zheng C.-J."/>
            <person name="Schuster L."/>
            <person name="Cowan T.M."/>
            <person name="Smanski M.J."/>
            <person name="Chevrette M.G."/>
            <person name="De Carvalho L.P.S."/>
            <person name="Shen B."/>
        </authorList>
    </citation>
    <scope>NUCLEOTIDE SEQUENCE [LARGE SCALE GENOMIC DNA]</scope>
    <source>
        <strain evidence="1 2">NPDC000632</strain>
    </source>
</reference>
<dbReference type="PANTHER" id="PTHR34069">
    <property type="entry name" value="3-OXOACYL-[ACYL-CARRIER-PROTEIN] SYNTHASE 3"/>
    <property type="match status" value="1"/>
</dbReference>
<name>A0ABV1VFR6_9ACTN</name>
<dbReference type="EMBL" id="JBEPCV010000011">
    <property type="protein sequence ID" value="MER6904876.1"/>
    <property type="molecule type" value="Genomic_DNA"/>
</dbReference>
<accession>A0ABV1VFR6</accession>
<sequence length="187" mass="20080">MTGPPPGVSGCGYCLPALHLPAEGPRTEYAVADAAQQRENELFTGDGTRRVLSQGEDIVDLMTAACRRALRNTGLAAQDVERLYGYCSVPPYVTPNPLYLLHQRLGLSSGCLVVPINSEYSNFPLGLLHAHEAVAAGGCRNALVVSGSNWTRHLDYAHTAGAWASIRNTFRGTGVRVNTVWELRSSG</sequence>
<comment type="caution">
    <text evidence="1">The sequence shown here is derived from an EMBL/GenBank/DDBJ whole genome shotgun (WGS) entry which is preliminary data.</text>
</comment>
<keyword evidence="2" id="KW-1185">Reference proteome</keyword>
<dbReference type="SUPFAM" id="SSF53901">
    <property type="entry name" value="Thiolase-like"/>
    <property type="match status" value="1"/>
</dbReference>
<dbReference type="Proteomes" id="UP001490330">
    <property type="component" value="Unassembled WGS sequence"/>
</dbReference>
<evidence type="ECO:0000313" key="2">
    <source>
        <dbReference type="Proteomes" id="UP001490330"/>
    </source>
</evidence>
<organism evidence="1 2">
    <name type="scientific">Streptomyces flaveolus</name>
    <dbReference type="NCBI Taxonomy" id="67297"/>
    <lineage>
        <taxon>Bacteria</taxon>
        <taxon>Bacillati</taxon>
        <taxon>Actinomycetota</taxon>
        <taxon>Actinomycetes</taxon>
        <taxon>Kitasatosporales</taxon>
        <taxon>Streptomycetaceae</taxon>
        <taxon>Streptomyces</taxon>
    </lineage>
</organism>
<evidence type="ECO:0000313" key="1">
    <source>
        <dbReference type="EMBL" id="MER6904876.1"/>
    </source>
</evidence>
<dbReference type="RefSeq" id="WP_350720419.1">
    <property type="nucleotide sequence ID" value="NZ_JBEPCO010000019.1"/>
</dbReference>
<dbReference type="InterPro" id="IPR016039">
    <property type="entry name" value="Thiolase-like"/>
</dbReference>
<proteinExistence type="predicted"/>